<comment type="caution">
    <text evidence="3">The sequence shown here is derived from an EMBL/GenBank/DDBJ whole genome shotgun (WGS) entry which is preliminary data.</text>
</comment>
<dbReference type="NCBIfam" id="TIGR00026">
    <property type="entry name" value="hi_GC_TIGR00026"/>
    <property type="match status" value="1"/>
</dbReference>
<protein>
    <submittedName>
        <fullName evidence="3">Nitroreductase family deazaflavin-dependent oxidoreductase</fullName>
    </submittedName>
</protein>
<dbReference type="InterPro" id="IPR004378">
    <property type="entry name" value="F420H2_quin_Rdtase"/>
</dbReference>
<accession>A0A9X1SXU5</accession>
<dbReference type="RefSeq" id="WP_231439424.1">
    <property type="nucleotide sequence ID" value="NZ_JAJOMB010000003.1"/>
</dbReference>
<dbReference type="Proteomes" id="UP001138997">
    <property type="component" value="Unassembled WGS sequence"/>
</dbReference>
<proteinExistence type="inferred from homology"/>
<dbReference type="Pfam" id="PF04075">
    <property type="entry name" value="F420H2_quin_red"/>
    <property type="match status" value="1"/>
</dbReference>
<evidence type="ECO:0000256" key="2">
    <source>
        <dbReference type="ARBA" id="ARBA00049106"/>
    </source>
</evidence>
<dbReference type="PANTHER" id="PTHR39428">
    <property type="entry name" value="F420H(2)-DEPENDENT QUINONE REDUCTASE RV1261C"/>
    <property type="match status" value="1"/>
</dbReference>
<name>A0A9X1SXU5_9ACTN</name>
<reference evidence="3" key="1">
    <citation type="submission" date="2021-11" db="EMBL/GenBank/DDBJ databases">
        <title>Streptomyces corallinus and Kineosporia corallina sp. nov., two new coral-derived marine actinobacteria.</title>
        <authorList>
            <person name="Buangrab K."/>
            <person name="Sutthacheep M."/>
            <person name="Yeemin T."/>
            <person name="Harunari E."/>
            <person name="Igarashi Y."/>
            <person name="Sripreechasak P."/>
            <person name="Kanchanasin P."/>
            <person name="Tanasupawat S."/>
            <person name="Phongsopitanun W."/>
        </authorList>
    </citation>
    <scope>NUCLEOTIDE SEQUENCE</scope>
    <source>
        <strain evidence="3">JCM 31032</strain>
    </source>
</reference>
<dbReference type="GO" id="GO:0005886">
    <property type="term" value="C:plasma membrane"/>
    <property type="evidence" value="ECO:0007669"/>
    <property type="project" value="TreeGrafter"/>
</dbReference>
<dbReference type="GO" id="GO:0016491">
    <property type="term" value="F:oxidoreductase activity"/>
    <property type="evidence" value="ECO:0007669"/>
    <property type="project" value="InterPro"/>
</dbReference>
<evidence type="ECO:0000313" key="4">
    <source>
        <dbReference type="Proteomes" id="UP001138997"/>
    </source>
</evidence>
<keyword evidence="4" id="KW-1185">Reference proteome</keyword>
<comment type="catalytic activity">
    <reaction evidence="2">
        <text>oxidized coenzyme F420-(gamma-L-Glu)(n) + a quinol + H(+) = reduced coenzyme F420-(gamma-L-Glu)(n) + a quinone</text>
        <dbReference type="Rhea" id="RHEA:39663"/>
        <dbReference type="Rhea" id="RHEA-COMP:12939"/>
        <dbReference type="Rhea" id="RHEA-COMP:14378"/>
        <dbReference type="ChEBI" id="CHEBI:15378"/>
        <dbReference type="ChEBI" id="CHEBI:24646"/>
        <dbReference type="ChEBI" id="CHEBI:132124"/>
        <dbReference type="ChEBI" id="CHEBI:133980"/>
        <dbReference type="ChEBI" id="CHEBI:139511"/>
    </reaction>
</comment>
<dbReference type="AlphaFoldDB" id="A0A9X1SXU5"/>
<organism evidence="3 4">
    <name type="scientific">Kineosporia babensis</name>
    <dbReference type="NCBI Taxonomy" id="499548"/>
    <lineage>
        <taxon>Bacteria</taxon>
        <taxon>Bacillati</taxon>
        <taxon>Actinomycetota</taxon>
        <taxon>Actinomycetes</taxon>
        <taxon>Kineosporiales</taxon>
        <taxon>Kineosporiaceae</taxon>
        <taxon>Kineosporia</taxon>
    </lineage>
</organism>
<dbReference type="PANTHER" id="PTHR39428:SF1">
    <property type="entry name" value="F420H(2)-DEPENDENT QUINONE REDUCTASE RV1261C"/>
    <property type="match status" value="1"/>
</dbReference>
<dbReference type="InterPro" id="IPR012349">
    <property type="entry name" value="Split_barrel_FMN-bd"/>
</dbReference>
<sequence>MATTTGRAPKLPPRWLMRGFWRLHRQVFVLSGGRAGIRLPQAGRWGMLRLTTVGRRSGQARAVMLTYQVDGPNLYVLALNGVAPHDPAWLLNLRAQPEASVETSDLNGRSRPVRAREATGEERERLWAASLEIDRHLDAYAAQRPVPTAVVVLEPRPALPG</sequence>
<dbReference type="EMBL" id="JAJOMB010000003">
    <property type="protein sequence ID" value="MCD5310483.1"/>
    <property type="molecule type" value="Genomic_DNA"/>
</dbReference>
<dbReference type="GO" id="GO:0070967">
    <property type="term" value="F:coenzyme F420 binding"/>
    <property type="evidence" value="ECO:0007669"/>
    <property type="project" value="TreeGrafter"/>
</dbReference>
<gene>
    <name evidence="3" type="ORF">LR394_06220</name>
</gene>
<dbReference type="Gene3D" id="2.30.110.10">
    <property type="entry name" value="Electron Transport, Fmn-binding Protein, Chain A"/>
    <property type="match status" value="1"/>
</dbReference>
<comment type="similarity">
    <text evidence="1">Belongs to the F420H(2)-dependent quinone reductase family.</text>
</comment>
<evidence type="ECO:0000256" key="1">
    <source>
        <dbReference type="ARBA" id="ARBA00008710"/>
    </source>
</evidence>
<evidence type="ECO:0000313" key="3">
    <source>
        <dbReference type="EMBL" id="MCD5310483.1"/>
    </source>
</evidence>